<reference evidence="2 3" key="1">
    <citation type="journal article" date="2014" name="Genome Announc.">
        <title>Draft Genome Sequence of Lysobacter capsici AZ78, a Bacterium Antagonistic to Plant-Pathogenic Oomycetes.</title>
        <authorList>
            <person name="Puopolo G."/>
            <person name="Sonego P."/>
            <person name="Engelen K."/>
            <person name="Pertot I."/>
        </authorList>
    </citation>
    <scope>NUCLEOTIDE SEQUENCE [LARGE SCALE GENOMIC DNA]</scope>
    <source>
        <strain evidence="2 3">AZ78</strain>
    </source>
</reference>
<dbReference type="SUPFAM" id="SSF159501">
    <property type="entry name" value="EreA/ChaN-like"/>
    <property type="match status" value="1"/>
</dbReference>
<organism evidence="2 3">
    <name type="scientific">Lysobacter capsici AZ78</name>
    <dbReference type="NCBI Taxonomy" id="1444315"/>
    <lineage>
        <taxon>Bacteria</taxon>
        <taxon>Pseudomonadati</taxon>
        <taxon>Pseudomonadota</taxon>
        <taxon>Gammaproteobacteria</taxon>
        <taxon>Lysobacterales</taxon>
        <taxon>Lysobacteraceae</taxon>
        <taxon>Lysobacter</taxon>
    </lineage>
</organism>
<feature type="signal peptide" evidence="1">
    <location>
        <begin position="1"/>
        <end position="23"/>
    </location>
</feature>
<comment type="caution">
    <text evidence="2">The sequence shown here is derived from an EMBL/GenBank/DDBJ whole genome shotgun (WGS) entry which is preliminary data.</text>
</comment>
<evidence type="ECO:0008006" key="4">
    <source>
        <dbReference type="Google" id="ProtNLM"/>
    </source>
</evidence>
<name>A0A108U973_9GAMM</name>
<accession>A0A108U973</accession>
<proteinExistence type="predicted"/>
<protein>
    <recommendedName>
        <fullName evidence="4">Haem-binding uptake Tiki superfamily ChaN domain-containing protein</fullName>
    </recommendedName>
</protein>
<dbReference type="EMBL" id="JAJA02000001">
    <property type="protein sequence ID" value="KWS04876.1"/>
    <property type="molecule type" value="Genomic_DNA"/>
</dbReference>
<evidence type="ECO:0000256" key="1">
    <source>
        <dbReference type="SAM" id="SignalP"/>
    </source>
</evidence>
<feature type="chain" id="PRO_5007131701" description="Haem-binding uptake Tiki superfamily ChaN domain-containing protein" evidence="1">
    <location>
        <begin position="24"/>
        <end position="423"/>
    </location>
</feature>
<evidence type="ECO:0000313" key="3">
    <source>
        <dbReference type="Proteomes" id="UP000023435"/>
    </source>
</evidence>
<dbReference type="Proteomes" id="UP000023435">
    <property type="component" value="Unassembled WGS sequence"/>
</dbReference>
<dbReference type="RefSeq" id="WP_036102490.1">
    <property type="nucleotide sequence ID" value="NZ_JAJA02000001.1"/>
</dbReference>
<keyword evidence="1" id="KW-0732">Signal</keyword>
<keyword evidence="3" id="KW-1185">Reference proteome</keyword>
<evidence type="ECO:0000313" key="2">
    <source>
        <dbReference type="EMBL" id="KWS04876.1"/>
    </source>
</evidence>
<dbReference type="OrthoDB" id="128385at2"/>
<gene>
    <name evidence="2" type="ORF">AZ78_2426</name>
</gene>
<dbReference type="AlphaFoldDB" id="A0A108U973"/>
<sequence>MKSLLMLLGATLAIALGSTDVRAQATEATEKTEKTFVDAVKARAMPLRIASSGLSGAGAGFLLERAAASQFVLIGEDHGFADTPRFAQGLQASLGDRRLDHLVLEIGYYAARRVEASLCERKDGLAQLNQAFPFFSPFVNFKEDGALAASFAACDPAAPSLWGIDQEFLLSSQLHLDRLQQLTTNEPQRKQLAVFRREADEAWNAMVAKHDPGSIALVNWTAEDFSRLRGIFNADRDPEAVALIDAMAASSEIYRSQNTGAYASNRARSVMMKSLFMRNYQAARAKQERPRALFKLGAYHAARGLTPTQQFDIGNLASELAESNGERSFHVLVLMNGGEVNRHFPFSADSTDERAAYDAKEELKTLGIEALLAVAPSDDAVVIDLASLRADGPRMPPGNPINRLIYNYDAVVLVAKGHAASSY</sequence>